<dbReference type="EMBL" id="CAJOBE010005440">
    <property type="protein sequence ID" value="CAF3973085.1"/>
    <property type="molecule type" value="Genomic_DNA"/>
</dbReference>
<evidence type="ECO:0000256" key="1">
    <source>
        <dbReference type="SAM" id="MobiDB-lite"/>
    </source>
</evidence>
<accession>A0A819M318</accession>
<organism evidence="2 5">
    <name type="scientific">Rotaria sordida</name>
    <dbReference type="NCBI Taxonomy" id="392033"/>
    <lineage>
        <taxon>Eukaryota</taxon>
        <taxon>Metazoa</taxon>
        <taxon>Spiralia</taxon>
        <taxon>Gnathifera</taxon>
        <taxon>Rotifera</taxon>
        <taxon>Eurotatoria</taxon>
        <taxon>Bdelloidea</taxon>
        <taxon>Philodinida</taxon>
        <taxon>Philodinidae</taxon>
        <taxon>Rotaria</taxon>
    </lineage>
</organism>
<evidence type="ECO:0000313" key="2">
    <source>
        <dbReference type="EMBL" id="CAF3973085.1"/>
    </source>
</evidence>
<dbReference type="Proteomes" id="UP000663836">
    <property type="component" value="Unassembled WGS sequence"/>
</dbReference>
<name>A0A819M318_9BILA</name>
<evidence type="ECO:0000313" key="3">
    <source>
        <dbReference type="EMBL" id="CAF3973765.1"/>
    </source>
</evidence>
<dbReference type="Proteomes" id="UP000663874">
    <property type="component" value="Unassembled WGS sequence"/>
</dbReference>
<dbReference type="EMBL" id="CAJOAX010008286">
    <property type="protein sequence ID" value="CAF4029790.1"/>
    <property type="molecule type" value="Genomic_DNA"/>
</dbReference>
<reference evidence="2" key="1">
    <citation type="submission" date="2021-02" db="EMBL/GenBank/DDBJ databases">
        <authorList>
            <person name="Nowell W R."/>
        </authorList>
    </citation>
    <scope>NUCLEOTIDE SEQUENCE</scope>
</reference>
<proteinExistence type="predicted"/>
<gene>
    <name evidence="2" type="ORF">FNK824_LOCUS24443</name>
    <name evidence="3" type="ORF">JBS370_LOCUS24783</name>
    <name evidence="4" type="ORF">OTI717_LOCUS30579</name>
</gene>
<evidence type="ECO:0008006" key="6">
    <source>
        <dbReference type="Google" id="ProtNLM"/>
    </source>
</evidence>
<sequence>MNNIDFQYDDEVDVDENDSKEHSSEEDSEWYQRSNTTEPRLSLMISTDGKPIIKSKRTRTKIPPPIREDLNNVILLGLWHGPVAPPSSLLLDKIVDNIKLLAATGINVYINNKIIHFMIHVQLFTGDFPARAKCNQLVSHNGFYACSRCLFDGLRCSKPCGKHTLYKWTDFIQRPQKQRTQQHINTCAQQISAVNTNVFGVIGISPLSSVLSIPDQSTYLLSEWHDVLKQNPTALNFINKCLDDIKYPHTFNRRPLDFSNYTKWKASELRTFMIYIALPVLVKLRLNIPNCFPDVYLSHFILLFIYIRVLRHFDDRDEIKNMPKFIHIYLSHFSHLYDPCKELYSVHALVHLWQQVEQHGGLAYHRYQRGLIIYHSMSYSRRQNSNSYDVCVKDDSNPMQLVLYYGRILFFFYVHHKPFLFLKRYVNSNNILSSLMKPIEEVSSWNMYIDKYYRVVRHSSFELLILSCSCIVSKCICFQLDREFSLCTQIELETEHD</sequence>
<evidence type="ECO:0000313" key="5">
    <source>
        <dbReference type="Proteomes" id="UP000663874"/>
    </source>
</evidence>
<protein>
    <recommendedName>
        <fullName evidence="6">Transposase domain-containing protein</fullName>
    </recommendedName>
</protein>
<evidence type="ECO:0000313" key="4">
    <source>
        <dbReference type="EMBL" id="CAF4029790.1"/>
    </source>
</evidence>
<dbReference type="AlphaFoldDB" id="A0A819M318"/>
<comment type="caution">
    <text evidence="2">The sequence shown here is derived from an EMBL/GenBank/DDBJ whole genome shotgun (WGS) entry which is preliminary data.</text>
</comment>
<feature type="compositionally biased region" description="Acidic residues" evidence="1">
    <location>
        <begin position="7"/>
        <end position="16"/>
    </location>
</feature>
<dbReference type="EMBL" id="CAJOBD010003951">
    <property type="protein sequence ID" value="CAF3973765.1"/>
    <property type="molecule type" value="Genomic_DNA"/>
</dbReference>
<dbReference type="Proteomes" id="UP000663823">
    <property type="component" value="Unassembled WGS sequence"/>
</dbReference>
<feature type="region of interest" description="Disordered" evidence="1">
    <location>
        <begin position="1"/>
        <end position="37"/>
    </location>
</feature>